<keyword evidence="6" id="KW-0067">ATP-binding</keyword>
<dbReference type="InterPro" id="IPR011009">
    <property type="entry name" value="Kinase-like_dom_sf"/>
</dbReference>
<feature type="domain" description="Serine/threonine-protein kinase haspin C-terminal" evidence="10">
    <location>
        <begin position="750"/>
        <end position="827"/>
    </location>
</feature>
<feature type="region of interest" description="Disordered" evidence="9">
    <location>
        <begin position="1"/>
        <end position="25"/>
    </location>
</feature>
<dbReference type="EMBL" id="JABCKV010000001">
    <property type="protein sequence ID" value="KAG5648870.1"/>
    <property type="molecule type" value="Genomic_DNA"/>
</dbReference>
<dbReference type="AlphaFoldDB" id="A0A9P7KHJ7"/>
<comment type="catalytic activity">
    <reaction evidence="8">
        <text>L-seryl-[protein] + ATP = O-phospho-L-seryl-[protein] + ADP + H(+)</text>
        <dbReference type="Rhea" id="RHEA:17989"/>
        <dbReference type="Rhea" id="RHEA-COMP:9863"/>
        <dbReference type="Rhea" id="RHEA-COMP:11604"/>
        <dbReference type="ChEBI" id="CHEBI:15378"/>
        <dbReference type="ChEBI" id="CHEBI:29999"/>
        <dbReference type="ChEBI" id="CHEBI:30616"/>
        <dbReference type="ChEBI" id="CHEBI:83421"/>
        <dbReference type="ChEBI" id="CHEBI:456216"/>
        <dbReference type="EC" id="2.7.11.1"/>
    </reaction>
</comment>
<evidence type="ECO:0000256" key="9">
    <source>
        <dbReference type="SAM" id="MobiDB-lite"/>
    </source>
</evidence>
<dbReference type="GO" id="GO:0000278">
    <property type="term" value="P:mitotic cell cycle"/>
    <property type="evidence" value="ECO:0007669"/>
    <property type="project" value="TreeGrafter"/>
</dbReference>
<sequence>MLGSRTKQINSYGKRNQRIVNVSEDRERKHIPSIFDDMEPVPLAPIVSKMKKREHIVASKSKSPSPKVVRMHRKKRLSSAPSPTKKGTRVAQIIEAEVQRRELPSPKTKALPGKKIDIPPAPRAPLASYTRNAPGSPAVFGKAASKAPVAKGALLKPNRLFSPFVDVDIVVLDDGGKVVKKDRRVSRKGVDSNPVKQEAGRSSRPSRRKHIADDVEEEDSGFVELPKRPKRSNMRAAVTLYSDDESASEDDIHWPSPRHSPRSGASSSSKSRAVFEIVIPPAPCATKKKQHLPPRDPSPVSGPRRGLPAGYSDDFPPQDDALLPPPRRTLNGPTPLRLSTSSSSKASASRARVKILVPPAPYAIKKKESLPPKGTSPPPIIEPPPPRRYPHIPSPAARPRQLTPIRRRDVRNPFEPPSPPSPLSSTDDFDLSLDYDELDIGSPPHLGTSYLSDPEVPEYLRPLLDECGQADCGPIDFSSFIETFPYDPVVRLDGTQPANLRFRKIGEASYSEVFGIGDVVLKVIPLRDECGAGVSAGRIKANMHYNEDGEEEDGPAPSDAKDVLKEVVVTRAMGEMCEGFVKLLKSYVIRGKYPEVLLRLWDEYLAEKGSESVRPDNFLVSQMYAIIVLPNGGPDLEAYKFANTSKMGWRQASSLFWQVAKTLARAEHLVSFEHRDLHLGQILVKNLSMPDVLPLRARNQNERSNARSNRVYMDDPIHGVRATLIDLGLSRMDAGDGHDAERVHWTPFEEEVFMGEGDYQFDLYRMMKEHNNGAWEEFKPFTNVMWLHYLLVKLLRSKRLKAPAARRSSPTAAAAAYSEKDCYDCLVDIESWVGTCVATFAPPSKPTKGKGRRKAPAPSPPKPTSTNPACAGEIVEYAVKKGWIQVRY</sequence>
<evidence type="ECO:0000256" key="7">
    <source>
        <dbReference type="ARBA" id="ARBA00047899"/>
    </source>
</evidence>
<dbReference type="Pfam" id="PF12330">
    <property type="entry name" value="Haspin_kinase"/>
    <property type="match status" value="1"/>
</dbReference>
<evidence type="ECO:0000256" key="8">
    <source>
        <dbReference type="ARBA" id="ARBA00048679"/>
    </source>
</evidence>
<comment type="caution">
    <text evidence="11">The sequence shown here is derived from an EMBL/GenBank/DDBJ whole genome shotgun (WGS) entry which is preliminary data.</text>
</comment>
<reference evidence="11" key="2">
    <citation type="submission" date="2021-10" db="EMBL/GenBank/DDBJ databases">
        <title>Phylogenomics reveals ancestral predisposition of the termite-cultivated fungus Termitomyces towards a domesticated lifestyle.</title>
        <authorList>
            <person name="Auxier B."/>
            <person name="Grum-Grzhimaylo A."/>
            <person name="Cardenas M.E."/>
            <person name="Lodge J.D."/>
            <person name="Laessoe T."/>
            <person name="Pedersen O."/>
            <person name="Smith M.E."/>
            <person name="Kuyper T.W."/>
            <person name="Franco-Molano E.A."/>
            <person name="Baroni T.J."/>
            <person name="Aanen D.K."/>
        </authorList>
    </citation>
    <scope>NUCLEOTIDE SEQUENCE</scope>
    <source>
        <strain evidence="11">AP01</strain>
        <tissue evidence="11">Mycelium</tissue>
    </source>
</reference>
<evidence type="ECO:0000256" key="6">
    <source>
        <dbReference type="ARBA" id="ARBA00022840"/>
    </source>
</evidence>
<feature type="compositionally biased region" description="Low complexity" evidence="9">
    <location>
        <begin position="262"/>
        <end position="272"/>
    </location>
</feature>
<keyword evidence="2" id="KW-0723">Serine/threonine-protein kinase</keyword>
<dbReference type="EC" id="2.7.11.1" evidence="1"/>
<name>A0A9P7KHJ7_9AGAR</name>
<feature type="region of interest" description="Disordered" evidence="9">
    <location>
        <begin position="182"/>
        <end position="430"/>
    </location>
</feature>
<evidence type="ECO:0000256" key="2">
    <source>
        <dbReference type="ARBA" id="ARBA00022527"/>
    </source>
</evidence>
<keyword evidence="5" id="KW-0418">Kinase</keyword>
<protein>
    <recommendedName>
        <fullName evidence="1">non-specific serine/threonine protein kinase</fullName>
        <ecNumber evidence="1">2.7.11.1</ecNumber>
    </recommendedName>
</protein>
<feature type="compositionally biased region" description="Pro residues" evidence="9">
    <location>
        <begin position="374"/>
        <end position="387"/>
    </location>
</feature>
<dbReference type="Gene3D" id="1.10.510.10">
    <property type="entry name" value="Transferase(Phosphotransferase) domain 1"/>
    <property type="match status" value="1"/>
</dbReference>
<reference evidence="11" key="1">
    <citation type="submission" date="2020-07" db="EMBL/GenBank/DDBJ databases">
        <authorList>
            <person name="Nieuwenhuis M."/>
            <person name="Van De Peppel L.J.J."/>
        </authorList>
    </citation>
    <scope>NUCLEOTIDE SEQUENCE</scope>
    <source>
        <strain evidence="11">AP01</strain>
        <tissue evidence="11">Mycelium</tissue>
    </source>
</reference>
<dbReference type="PANTHER" id="PTHR24419">
    <property type="entry name" value="INTERLEUKIN-1 RECEPTOR-ASSOCIATED KINASE"/>
    <property type="match status" value="1"/>
</dbReference>
<proteinExistence type="predicted"/>
<dbReference type="Gene3D" id="3.30.200.20">
    <property type="entry name" value="Phosphorylase Kinase, domain 1"/>
    <property type="match status" value="1"/>
</dbReference>
<dbReference type="Proteomes" id="UP000775547">
    <property type="component" value="Unassembled WGS sequence"/>
</dbReference>
<evidence type="ECO:0000256" key="3">
    <source>
        <dbReference type="ARBA" id="ARBA00022679"/>
    </source>
</evidence>
<feature type="region of interest" description="Disordered" evidence="9">
    <location>
        <begin position="844"/>
        <end position="869"/>
    </location>
</feature>
<dbReference type="GO" id="GO:0035556">
    <property type="term" value="P:intracellular signal transduction"/>
    <property type="evidence" value="ECO:0007669"/>
    <property type="project" value="TreeGrafter"/>
</dbReference>
<evidence type="ECO:0000256" key="5">
    <source>
        <dbReference type="ARBA" id="ARBA00022777"/>
    </source>
</evidence>
<keyword evidence="4" id="KW-0547">Nucleotide-binding</keyword>
<keyword evidence="12" id="KW-1185">Reference proteome</keyword>
<organism evidence="11 12">
    <name type="scientific">Asterophora parasitica</name>
    <dbReference type="NCBI Taxonomy" id="117018"/>
    <lineage>
        <taxon>Eukaryota</taxon>
        <taxon>Fungi</taxon>
        <taxon>Dikarya</taxon>
        <taxon>Basidiomycota</taxon>
        <taxon>Agaricomycotina</taxon>
        <taxon>Agaricomycetes</taxon>
        <taxon>Agaricomycetidae</taxon>
        <taxon>Agaricales</taxon>
        <taxon>Tricholomatineae</taxon>
        <taxon>Lyophyllaceae</taxon>
        <taxon>Asterophora</taxon>
    </lineage>
</organism>
<dbReference type="SMART" id="SM01331">
    <property type="entry name" value="DUF3635"/>
    <property type="match status" value="1"/>
</dbReference>
<dbReference type="GO" id="GO:0005634">
    <property type="term" value="C:nucleus"/>
    <property type="evidence" value="ECO:0007669"/>
    <property type="project" value="TreeGrafter"/>
</dbReference>
<accession>A0A9P7KHJ7</accession>
<keyword evidence="3" id="KW-0808">Transferase</keyword>
<dbReference type="InterPro" id="IPR024604">
    <property type="entry name" value="GSG2_C"/>
</dbReference>
<evidence type="ECO:0000313" key="12">
    <source>
        <dbReference type="Proteomes" id="UP000775547"/>
    </source>
</evidence>
<evidence type="ECO:0000259" key="10">
    <source>
        <dbReference type="SMART" id="SM01331"/>
    </source>
</evidence>
<feature type="region of interest" description="Disordered" evidence="9">
    <location>
        <begin position="52"/>
        <end position="88"/>
    </location>
</feature>
<feature type="compositionally biased region" description="Polar residues" evidence="9">
    <location>
        <begin position="1"/>
        <end position="20"/>
    </location>
</feature>
<feature type="compositionally biased region" description="Low complexity" evidence="9">
    <location>
        <begin position="337"/>
        <end position="350"/>
    </location>
</feature>
<dbReference type="GO" id="GO:0005524">
    <property type="term" value="F:ATP binding"/>
    <property type="evidence" value="ECO:0007669"/>
    <property type="project" value="UniProtKB-KW"/>
</dbReference>
<dbReference type="SUPFAM" id="SSF56112">
    <property type="entry name" value="Protein kinase-like (PK-like)"/>
    <property type="match status" value="1"/>
</dbReference>
<dbReference type="PANTHER" id="PTHR24419:SF18">
    <property type="entry name" value="SERINE_THREONINE-PROTEIN KINASE HASPIN"/>
    <property type="match status" value="1"/>
</dbReference>
<dbReference type="GO" id="GO:0072354">
    <property type="term" value="F:histone H3T3 kinase activity"/>
    <property type="evidence" value="ECO:0007669"/>
    <property type="project" value="TreeGrafter"/>
</dbReference>
<comment type="catalytic activity">
    <reaction evidence="7">
        <text>L-threonyl-[protein] + ATP = O-phospho-L-threonyl-[protein] + ADP + H(+)</text>
        <dbReference type="Rhea" id="RHEA:46608"/>
        <dbReference type="Rhea" id="RHEA-COMP:11060"/>
        <dbReference type="Rhea" id="RHEA-COMP:11605"/>
        <dbReference type="ChEBI" id="CHEBI:15378"/>
        <dbReference type="ChEBI" id="CHEBI:30013"/>
        <dbReference type="ChEBI" id="CHEBI:30616"/>
        <dbReference type="ChEBI" id="CHEBI:61977"/>
        <dbReference type="ChEBI" id="CHEBI:456216"/>
        <dbReference type="EC" id="2.7.11.1"/>
    </reaction>
</comment>
<dbReference type="GO" id="GO:0005737">
    <property type="term" value="C:cytoplasm"/>
    <property type="evidence" value="ECO:0007669"/>
    <property type="project" value="TreeGrafter"/>
</dbReference>
<evidence type="ECO:0000256" key="4">
    <source>
        <dbReference type="ARBA" id="ARBA00022741"/>
    </source>
</evidence>
<dbReference type="OrthoDB" id="5327538at2759"/>
<evidence type="ECO:0000313" key="11">
    <source>
        <dbReference type="EMBL" id="KAG5648870.1"/>
    </source>
</evidence>
<evidence type="ECO:0000256" key="1">
    <source>
        <dbReference type="ARBA" id="ARBA00012513"/>
    </source>
</evidence>
<gene>
    <name evidence="11" type="ORF">DXG03_000219</name>
</gene>